<dbReference type="GeneID" id="18826069"/>
<feature type="transmembrane region" description="Helical" evidence="2">
    <location>
        <begin position="211"/>
        <end position="232"/>
    </location>
</feature>
<feature type="region of interest" description="Disordered" evidence="1">
    <location>
        <begin position="351"/>
        <end position="404"/>
    </location>
</feature>
<protein>
    <recommendedName>
        <fullName evidence="6">Mid2 domain-containing protein</fullName>
    </recommendedName>
</protein>
<feature type="compositionally biased region" description="Polar residues" evidence="1">
    <location>
        <begin position="358"/>
        <end position="373"/>
    </location>
</feature>
<reference evidence="5" key="1">
    <citation type="journal article" date="2012" name="Proc. Natl. Acad. Sci. U.S.A.">
        <title>Genome sequence of the button mushroom Agaricus bisporus reveals mechanisms governing adaptation to a humic-rich ecological niche.</title>
        <authorList>
            <person name="Morin E."/>
            <person name="Kohler A."/>
            <person name="Baker A.R."/>
            <person name="Foulongne-Oriol M."/>
            <person name="Lombard V."/>
            <person name="Nagy L.G."/>
            <person name="Ohm R.A."/>
            <person name="Patyshakuliyeva A."/>
            <person name="Brun A."/>
            <person name="Aerts A.L."/>
            <person name="Bailey A.M."/>
            <person name="Billette C."/>
            <person name="Coutinho P.M."/>
            <person name="Deakin G."/>
            <person name="Doddapaneni H."/>
            <person name="Floudas D."/>
            <person name="Grimwood J."/>
            <person name="Hilden K."/>
            <person name="Kuees U."/>
            <person name="LaButti K.M."/>
            <person name="Lapidus A."/>
            <person name="Lindquist E.A."/>
            <person name="Lucas S.M."/>
            <person name="Murat C."/>
            <person name="Riley R.W."/>
            <person name="Salamov A.A."/>
            <person name="Schmutz J."/>
            <person name="Subramanian V."/>
            <person name="Woesten H.A.B."/>
            <person name="Xu J."/>
            <person name="Eastwood D.C."/>
            <person name="Foster G.D."/>
            <person name="Sonnenberg A.S."/>
            <person name="Cullen D."/>
            <person name="de Vries R.P."/>
            <person name="Lundell T."/>
            <person name="Hibbett D.S."/>
            <person name="Henrissat B."/>
            <person name="Burton K.S."/>
            <person name="Kerrigan R.W."/>
            <person name="Challen M.P."/>
            <person name="Grigoriev I.V."/>
            <person name="Martin F."/>
        </authorList>
    </citation>
    <scope>NUCLEOTIDE SEQUENCE [LARGE SCALE GENOMIC DNA]</scope>
    <source>
        <strain evidence="5">JB137-S8 / ATCC MYA-4627 / FGSC 10392</strain>
    </source>
</reference>
<evidence type="ECO:0000313" key="4">
    <source>
        <dbReference type="EMBL" id="EKM83677.1"/>
    </source>
</evidence>
<evidence type="ECO:0000313" key="5">
    <source>
        <dbReference type="Proteomes" id="UP000008493"/>
    </source>
</evidence>
<organism evidence="4 5">
    <name type="scientific">Agaricus bisporus var. burnettii (strain JB137-S8 / ATCC MYA-4627 / FGSC 10392)</name>
    <name type="common">White button mushroom</name>
    <dbReference type="NCBI Taxonomy" id="597362"/>
    <lineage>
        <taxon>Eukaryota</taxon>
        <taxon>Fungi</taxon>
        <taxon>Dikarya</taxon>
        <taxon>Basidiomycota</taxon>
        <taxon>Agaricomycotina</taxon>
        <taxon>Agaricomycetes</taxon>
        <taxon>Agaricomycetidae</taxon>
        <taxon>Agaricales</taxon>
        <taxon>Agaricineae</taxon>
        <taxon>Agaricaceae</taxon>
        <taxon>Agaricus</taxon>
    </lineage>
</organism>
<dbReference type="OMA" id="TERWHTS"/>
<evidence type="ECO:0000256" key="3">
    <source>
        <dbReference type="SAM" id="SignalP"/>
    </source>
</evidence>
<dbReference type="OrthoDB" id="3027521at2759"/>
<keyword evidence="2" id="KW-0472">Membrane</keyword>
<sequence>MLSLGPLVFILVASFHLSSSKLTQITVDDQIPDTLTGAQLVYTPDSQWQYNESCTGCPSVLDPSKANRGTWKSNLYRANASLHKTHSPPRASISFIGNAVSVHCILPFFNDNSVQSHMTFFLDEQWVYEFKPEALEGDGYAYDIPVYMNNTMTMGNHTLSIQNGSPDGKKYLMILDYITFSTDVKYIQSTVVDKQSGSASSLGTDSSKVKALTGALVAICILFTIIFAYLLYRLYATRKRRLDSPSRVKTERWHTSTPKTEQPSVWGWLTRYLGFNTSKRSVSFNRSLFVVGRSRPRGENVKDFVPIGMNVGGQPQSWHPLSEELPETQPKSRWAFVMSWRDRTIREAQIPTLPPTSHAPTTLFSEPNPTLQPVQHGRLRSQRPRDAQESTRPQTRRFFTIVNA</sequence>
<proteinExistence type="predicted"/>
<dbReference type="KEGG" id="abp:AGABI1DRAFT124009"/>
<dbReference type="EMBL" id="JH971385">
    <property type="protein sequence ID" value="EKM83677.1"/>
    <property type="molecule type" value="Genomic_DNA"/>
</dbReference>
<keyword evidence="3" id="KW-0732">Signal</keyword>
<dbReference type="STRING" id="597362.K5XJZ9"/>
<dbReference type="Proteomes" id="UP000008493">
    <property type="component" value="Unassembled WGS sequence"/>
</dbReference>
<dbReference type="AlphaFoldDB" id="K5XJZ9"/>
<keyword evidence="2" id="KW-1133">Transmembrane helix</keyword>
<accession>K5XJZ9</accession>
<feature type="signal peptide" evidence="3">
    <location>
        <begin position="1"/>
        <end position="20"/>
    </location>
</feature>
<keyword evidence="2" id="KW-0812">Transmembrane</keyword>
<gene>
    <name evidence="4" type="ORF">AGABI1DRAFT_124009</name>
</gene>
<evidence type="ECO:0000256" key="1">
    <source>
        <dbReference type="SAM" id="MobiDB-lite"/>
    </source>
</evidence>
<dbReference type="HOGENOM" id="CLU_681468_0_0_1"/>
<evidence type="ECO:0000256" key="2">
    <source>
        <dbReference type="SAM" id="Phobius"/>
    </source>
</evidence>
<keyword evidence="5" id="KW-1185">Reference proteome</keyword>
<feature type="chain" id="PRO_5003886469" description="Mid2 domain-containing protein" evidence="3">
    <location>
        <begin position="21"/>
        <end position="404"/>
    </location>
</feature>
<evidence type="ECO:0008006" key="6">
    <source>
        <dbReference type="Google" id="ProtNLM"/>
    </source>
</evidence>
<dbReference type="RefSeq" id="XP_007325536.1">
    <property type="nucleotide sequence ID" value="XM_007325474.1"/>
</dbReference>
<dbReference type="InParanoid" id="K5XJZ9"/>
<name>K5XJZ9_AGABU</name>